<dbReference type="Proteomes" id="UP000029590">
    <property type="component" value="Unassembled WGS sequence"/>
</dbReference>
<evidence type="ECO:0000313" key="2">
    <source>
        <dbReference type="EMBL" id="KGC09528.1"/>
    </source>
</evidence>
<accession>A0AAW3EP42</accession>
<gene>
    <name evidence="2" type="ORF">DM48_5789</name>
    <name evidence="1" type="ORF">DM48_5841</name>
</gene>
<dbReference type="Pfam" id="PF24175">
    <property type="entry name" value="SU10_adaptor"/>
    <property type="match status" value="1"/>
</dbReference>
<dbReference type="EMBL" id="JPGG01000018">
    <property type="protein sequence ID" value="KGC09528.1"/>
    <property type="molecule type" value="Genomic_DNA"/>
</dbReference>
<sequence>MTTAVDLITLALKDIGALGVGQPISPEDTMDALATLNMMLGQWQGERLSVYHLVDTAIQSTGAQSYTVGVGGDFNVPWVYTINAAYARLSNGTANPIDYDLTIIKAREEYARIALKQLASFPSFAFYDSAWPLGNLIMYPVPNNTFELHIVTLQQLPQFATPADDVNLPPEYMAAIRYGLACYAAPSYQLEPTAALVRLAMNAKRVVKRMNVQIQSMRMPRGLMSKQRYNIYSDRPY</sequence>
<organism evidence="2 3">
    <name type="scientific">Burkholderia gladioli</name>
    <name type="common">Pseudomonas marginata</name>
    <name type="synonym">Phytomonas marginata</name>
    <dbReference type="NCBI Taxonomy" id="28095"/>
    <lineage>
        <taxon>Bacteria</taxon>
        <taxon>Pseudomonadati</taxon>
        <taxon>Pseudomonadota</taxon>
        <taxon>Betaproteobacteria</taxon>
        <taxon>Burkholderiales</taxon>
        <taxon>Burkholderiaceae</taxon>
        <taxon>Burkholderia</taxon>
    </lineage>
</organism>
<dbReference type="InterPro" id="IPR038258">
    <property type="entry name" value="Gp4_sf"/>
</dbReference>
<evidence type="ECO:0000313" key="3">
    <source>
        <dbReference type="Proteomes" id="UP000029590"/>
    </source>
</evidence>
<dbReference type="Gene3D" id="1.10.3230.20">
    <property type="entry name" value="P22 tail accessory factor (Gp4)"/>
    <property type="match status" value="2"/>
</dbReference>
<dbReference type="AlphaFoldDB" id="A0AAW3EP42"/>
<reference evidence="2 3" key="1">
    <citation type="submission" date="2014-04" db="EMBL/GenBank/DDBJ databases">
        <authorList>
            <person name="Bishop-Lilly K.A."/>
            <person name="Broomall S.M."/>
            <person name="Chain P.S."/>
            <person name="Chertkov O."/>
            <person name="Coyne S.R."/>
            <person name="Daligault H.E."/>
            <person name="Davenport K.W."/>
            <person name="Erkkila T."/>
            <person name="Frey K.G."/>
            <person name="Gibbons H.S."/>
            <person name="Gu W."/>
            <person name="Jaissle J."/>
            <person name="Johnson S.L."/>
            <person name="Koroleva G.I."/>
            <person name="Ladner J.T."/>
            <person name="Lo C.-C."/>
            <person name="Minogue T.D."/>
            <person name="Munk C."/>
            <person name="Palacios G.F."/>
            <person name="Redden C.L."/>
            <person name="Rosenzweig C.N."/>
            <person name="Scholz M.B."/>
            <person name="Teshima H."/>
            <person name="Xu Y."/>
        </authorList>
    </citation>
    <scope>NUCLEOTIDE SEQUENCE [LARGE SCALE GENOMIC DNA]</scope>
    <source>
        <strain evidence="2">Gladioli</strain>
        <strain evidence="3">gladioli</strain>
    </source>
</reference>
<protein>
    <submittedName>
        <fullName evidence="2">P22 tail accessory factor family protein</fullName>
    </submittedName>
</protein>
<dbReference type="KEGG" id="bgo:BM43_3055"/>
<evidence type="ECO:0000313" key="1">
    <source>
        <dbReference type="EMBL" id="KGC09247.1"/>
    </source>
</evidence>
<proteinExistence type="predicted"/>
<dbReference type="EMBL" id="JPGG01000018">
    <property type="protein sequence ID" value="KGC09247.1"/>
    <property type="molecule type" value="Genomic_DNA"/>
</dbReference>
<comment type="caution">
    <text evidence="2">The sequence shown here is derived from an EMBL/GenBank/DDBJ whole genome shotgun (WGS) entry which is preliminary data.</text>
</comment>
<dbReference type="RefSeq" id="WP_036051786.1">
    <property type="nucleotide sequence ID" value="NZ_CADEVY010000006.1"/>
</dbReference>
<name>A0AAW3EP42_BURGA</name>
<dbReference type="InterPro" id="IPR056209">
    <property type="entry name" value="SU10_adaptor"/>
</dbReference>